<dbReference type="Pfam" id="PF13407">
    <property type="entry name" value="Peripla_BP_4"/>
    <property type="match status" value="1"/>
</dbReference>
<comment type="caution">
    <text evidence="6">The sequence shown here is derived from an EMBL/GenBank/DDBJ whole genome shotgun (WGS) entry which is preliminary data.</text>
</comment>
<dbReference type="Proteomes" id="UP000244081">
    <property type="component" value="Unassembled WGS sequence"/>
</dbReference>
<gene>
    <name evidence="6" type="ORF">C8N35_102453</name>
</gene>
<reference evidence="6 7" key="1">
    <citation type="submission" date="2018-04" db="EMBL/GenBank/DDBJ databases">
        <title>Genomic Encyclopedia of Archaeal and Bacterial Type Strains, Phase II (KMG-II): from individual species to whole genera.</title>
        <authorList>
            <person name="Goeker M."/>
        </authorList>
    </citation>
    <scope>NUCLEOTIDE SEQUENCE [LARGE SCALE GENOMIC DNA]</scope>
    <source>
        <strain evidence="6 7">DSM 23382</strain>
    </source>
</reference>
<protein>
    <submittedName>
        <fullName evidence="6">Monosaccharide ABC transporter substrate-binding protein (CUT2 family)</fullName>
    </submittedName>
</protein>
<evidence type="ECO:0000313" key="6">
    <source>
        <dbReference type="EMBL" id="PTW61737.1"/>
    </source>
</evidence>
<evidence type="ECO:0000256" key="1">
    <source>
        <dbReference type="ARBA" id="ARBA00004196"/>
    </source>
</evidence>
<dbReference type="InterPro" id="IPR028082">
    <property type="entry name" value="Peripla_BP_I"/>
</dbReference>
<organism evidence="6 7">
    <name type="scientific">Breoghania corrubedonensis</name>
    <dbReference type="NCBI Taxonomy" id="665038"/>
    <lineage>
        <taxon>Bacteria</taxon>
        <taxon>Pseudomonadati</taxon>
        <taxon>Pseudomonadota</taxon>
        <taxon>Alphaproteobacteria</taxon>
        <taxon>Hyphomicrobiales</taxon>
        <taxon>Stappiaceae</taxon>
        <taxon>Breoghania</taxon>
    </lineage>
</organism>
<dbReference type="PANTHER" id="PTHR46847:SF2">
    <property type="entry name" value="ABC TRANSPORTER SUGAR-BINDING PROTEIN"/>
    <property type="match status" value="1"/>
</dbReference>
<dbReference type="CDD" id="cd06324">
    <property type="entry name" value="PBP1_ABC_sugar_binding-like"/>
    <property type="match status" value="1"/>
</dbReference>
<dbReference type="Gene3D" id="3.40.50.2300">
    <property type="match status" value="2"/>
</dbReference>
<evidence type="ECO:0000256" key="4">
    <source>
        <dbReference type="SAM" id="SignalP"/>
    </source>
</evidence>
<dbReference type="PANTHER" id="PTHR46847">
    <property type="entry name" value="D-ALLOSE-BINDING PERIPLASMIC PROTEIN-RELATED"/>
    <property type="match status" value="1"/>
</dbReference>
<feature type="chain" id="PRO_5015489384" evidence="4">
    <location>
        <begin position="29"/>
        <end position="417"/>
    </location>
</feature>
<evidence type="ECO:0000256" key="2">
    <source>
        <dbReference type="ARBA" id="ARBA00007639"/>
    </source>
</evidence>
<dbReference type="GO" id="GO:0030313">
    <property type="term" value="C:cell envelope"/>
    <property type="evidence" value="ECO:0007669"/>
    <property type="project" value="UniProtKB-SubCell"/>
</dbReference>
<keyword evidence="3 4" id="KW-0732">Signal</keyword>
<dbReference type="SUPFAM" id="SSF53822">
    <property type="entry name" value="Periplasmic binding protein-like I"/>
    <property type="match status" value="1"/>
</dbReference>
<sequence>MAFPGKRVLTPFVAVVALVVSAVGPVRAAGAAERERPRVVFVNPGVTGEVFWTLVSRTMQEAADQFGIDLTIDVAERNRVRMKQLALATIHGANKPDVLVLVNEEQASVELMKQADAHGIKVLMLLNDIVGDDRKQTGEPGQRYRNWLGAIVPDNRGAGRRMAEALGRFAEDRGLEAPGDSGERPIIALYGDTVTPASIDRNGGLAEVLGEGGDRLTLDHALIADWDEDKAHDLVDRVLKHYARQGARRPVGVWAANDAMALGAIRALRENGLLAGTDVGVAGLNWSPAALAAISSGTLVTSDGGHFFAGAWAMVVLKDYFSGLDLPASPPTIAFSMSPVDAGNIDAFRAAIGDVIEREAFDEIDFSRFLIGPHGDPSAYDFTLDALAAAVEPVQQAQQAQQAQKDCSGRCALTSAH</sequence>
<evidence type="ECO:0000313" key="7">
    <source>
        <dbReference type="Proteomes" id="UP000244081"/>
    </source>
</evidence>
<evidence type="ECO:0000259" key="5">
    <source>
        <dbReference type="Pfam" id="PF13407"/>
    </source>
</evidence>
<proteinExistence type="inferred from homology"/>
<feature type="domain" description="Periplasmic binding protein" evidence="5">
    <location>
        <begin position="39"/>
        <end position="323"/>
    </location>
</feature>
<dbReference type="GO" id="GO:0030246">
    <property type="term" value="F:carbohydrate binding"/>
    <property type="evidence" value="ECO:0007669"/>
    <property type="project" value="UniProtKB-ARBA"/>
</dbReference>
<dbReference type="AlphaFoldDB" id="A0A2T5VD95"/>
<keyword evidence="7" id="KW-1185">Reference proteome</keyword>
<feature type="signal peptide" evidence="4">
    <location>
        <begin position="1"/>
        <end position="28"/>
    </location>
</feature>
<comment type="subcellular location">
    <subcellularLocation>
        <location evidence="1">Cell envelope</location>
    </subcellularLocation>
</comment>
<comment type="similarity">
    <text evidence="2">Belongs to the bacterial solute-binding protein 2 family.</text>
</comment>
<dbReference type="RefSeq" id="WP_170122066.1">
    <property type="nucleotide sequence ID" value="NZ_QAYG01000002.1"/>
</dbReference>
<dbReference type="InterPro" id="IPR025997">
    <property type="entry name" value="SBP_2_dom"/>
</dbReference>
<evidence type="ECO:0000256" key="3">
    <source>
        <dbReference type="ARBA" id="ARBA00022729"/>
    </source>
</evidence>
<dbReference type="EMBL" id="QAYG01000002">
    <property type="protein sequence ID" value="PTW61737.1"/>
    <property type="molecule type" value="Genomic_DNA"/>
</dbReference>
<accession>A0A2T5VD95</accession>
<name>A0A2T5VD95_9HYPH</name>